<organism evidence="2 3">
    <name type="scientific">Leucocoprinus leucothites</name>
    <dbReference type="NCBI Taxonomy" id="201217"/>
    <lineage>
        <taxon>Eukaryota</taxon>
        <taxon>Fungi</taxon>
        <taxon>Dikarya</taxon>
        <taxon>Basidiomycota</taxon>
        <taxon>Agaricomycotina</taxon>
        <taxon>Agaricomycetes</taxon>
        <taxon>Agaricomycetidae</taxon>
        <taxon>Agaricales</taxon>
        <taxon>Agaricineae</taxon>
        <taxon>Agaricaceae</taxon>
        <taxon>Leucocoprinus</taxon>
    </lineage>
</organism>
<proteinExistence type="predicted"/>
<feature type="compositionally biased region" description="Basic residues" evidence="1">
    <location>
        <begin position="208"/>
        <end position="228"/>
    </location>
</feature>
<evidence type="ECO:0000313" key="2">
    <source>
        <dbReference type="EMBL" id="KAF5358022.1"/>
    </source>
</evidence>
<protein>
    <submittedName>
        <fullName evidence="2">Uncharacterized protein</fullName>
    </submittedName>
</protein>
<feature type="compositionally biased region" description="Pro residues" evidence="1">
    <location>
        <begin position="401"/>
        <end position="410"/>
    </location>
</feature>
<comment type="caution">
    <text evidence="2">The sequence shown here is derived from an EMBL/GenBank/DDBJ whole genome shotgun (WGS) entry which is preliminary data.</text>
</comment>
<feature type="region of interest" description="Disordered" evidence="1">
    <location>
        <begin position="1"/>
        <end position="444"/>
    </location>
</feature>
<sequence>MANLPPKPESPVKDERRHDARDGVTTARPMALVPPPPSTPIYRSERPPNSYVPRSRPESETYIPAYAPRRPVRPWESDRHRDHDWRRERRSDWRDPDRRDTRPFDRRRDDDRFRRRYDSSYRRSRSPLSRRSRSPPRHRRSRSPPPRRFSPSRRSRSRSRSPHYRRGYSPPRGRPRASSRSRSPLPRSPPPKRLKLGNHSISDSPRTPRTRSRSHVRSRSRTRSRTPRRPSDHNNTSNTTPPPSIKETENLTSRPTSPKRPDIAPSPQPTTSTHNHDAVTAVPKAEELPAIKTEEPAPTIPSPRDHPMHPTYDQPVKPEIREGRVKMEITKDERLPTHPRAEATAPRPSPSPKPEVKAEPRGRSHSPPKGPRAFQWRKTSKSPPKGPRNQGSSTPSMVATPVPPPAPAPASMPVYPTGPRADRRLKEQTDPSDPLQSSKYTQIPPLAPERWLRVREFQHPDTSLIKMEAEIRHKRASRMALNRELDNLRDHSRRALHEVEMANIDLRAAEGRRKVVDVQLERAKQGTLGIDYVPPETTSD</sequence>
<dbReference type="OrthoDB" id="3269397at2759"/>
<evidence type="ECO:0000256" key="1">
    <source>
        <dbReference type="SAM" id="MobiDB-lite"/>
    </source>
</evidence>
<dbReference type="EMBL" id="JAACJO010000005">
    <property type="protein sequence ID" value="KAF5358022.1"/>
    <property type="molecule type" value="Genomic_DNA"/>
</dbReference>
<feature type="compositionally biased region" description="Basic residues" evidence="1">
    <location>
        <begin position="122"/>
        <end position="142"/>
    </location>
</feature>
<gene>
    <name evidence="2" type="ORF">D9756_001709</name>
</gene>
<feature type="compositionally biased region" description="Basic and acidic residues" evidence="1">
    <location>
        <begin position="73"/>
        <end position="121"/>
    </location>
</feature>
<dbReference type="AlphaFoldDB" id="A0A8H5G4B0"/>
<reference evidence="2 3" key="1">
    <citation type="journal article" date="2020" name="ISME J.">
        <title>Uncovering the hidden diversity of litter-decomposition mechanisms in mushroom-forming fungi.</title>
        <authorList>
            <person name="Floudas D."/>
            <person name="Bentzer J."/>
            <person name="Ahren D."/>
            <person name="Johansson T."/>
            <person name="Persson P."/>
            <person name="Tunlid A."/>
        </authorList>
    </citation>
    <scope>NUCLEOTIDE SEQUENCE [LARGE SCALE GENOMIC DNA]</scope>
    <source>
        <strain evidence="2 3">CBS 146.42</strain>
    </source>
</reference>
<feature type="compositionally biased region" description="Basic and acidic residues" evidence="1">
    <location>
        <begin position="284"/>
        <end position="295"/>
    </location>
</feature>
<feature type="compositionally biased region" description="Basic and acidic residues" evidence="1">
    <location>
        <begin position="10"/>
        <end position="22"/>
    </location>
</feature>
<keyword evidence="3" id="KW-1185">Reference proteome</keyword>
<name>A0A8H5G4B0_9AGAR</name>
<feature type="compositionally biased region" description="Basic residues" evidence="1">
    <location>
        <begin position="150"/>
        <end position="166"/>
    </location>
</feature>
<evidence type="ECO:0000313" key="3">
    <source>
        <dbReference type="Proteomes" id="UP000559027"/>
    </source>
</evidence>
<feature type="compositionally biased region" description="Basic and acidic residues" evidence="1">
    <location>
        <begin position="420"/>
        <end position="429"/>
    </location>
</feature>
<feature type="compositionally biased region" description="Basic and acidic residues" evidence="1">
    <location>
        <begin position="316"/>
        <end position="341"/>
    </location>
</feature>
<accession>A0A8H5G4B0</accession>
<dbReference type="Proteomes" id="UP000559027">
    <property type="component" value="Unassembled WGS sequence"/>
</dbReference>